<dbReference type="InterPro" id="IPR051783">
    <property type="entry name" value="NAD(P)-dependent_oxidoreduct"/>
</dbReference>
<keyword evidence="3" id="KW-1185">Reference proteome</keyword>
<protein>
    <recommendedName>
        <fullName evidence="1">Cadherin domain-containing protein</fullName>
    </recommendedName>
</protein>
<gene>
    <name evidence="2" type="ORF">V5O48_010987</name>
</gene>
<evidence type="ECO:0000313" key="2">
    <source>
        <dbReference type="EMBL" id="KAL0570969.1"/>
    </source>
</evidence>
<dbReference type="PROSITE" id="PS50268">
    <property type="entry name" value="CADHERIN_2"/>
    <property type="match status" value="1"/>
</dbReference>
<dbReference type="SUPFAM" id="SSF51735">
    <property type="entry name" value="NAD(P)-binding Rossmann-fold domains"/>
    <property type="match status" value="1"/>
</dbReference>
<evidence type="ECO:0000259" key="1">
    <source>
        <dbReference type="PROSITE" id="PS50268"/>
    </source>
</evidence>
<dbReference type="Gene3D" id="3.40.50.720">
    <property type="entry name" value="NAD(P)-binding Rossmann-like Domain"/>
    <property type="match status" value="1"/>
</dbReference>
<evidence type="ECO:0000313" key="3">
    <source>
        <dbReference type="Proteomes" id="UP001465976"/>
    </source>
</evidence>
<organism evidence="2 3">
    <name type="scientific">Marasmius crinis-equi</name>
    <dbReference type="NCBI Taxonomy" id="585013"/>
    <lineage>
        <taxon>Eukaryota</taxon>
        <taxon>Fungi</taxon>
        <taxon>Dikarya</taxon>
        <taxon>Basidiomycota</taxon>
        <taxon>Agaricomycotina</taxon>
        <taxon>Agaricomycetes</taxon>
        <taxon>Agaricomycetidae</taxon>
        <taxon>Agaricales</taxon>
        <taxon>Marasmiineae</taxon>
        <taxon>Marasmiaceae</taxon>
        <taxon>Marasmius</taxon>
    </lineage>
</organism>
<comment type="caution">
    <text evidence="2">The sequence shown here is derived from an EMBL/GenBank/DDBJ whole genome shotgun (WGS) entry which is preliminary data.</text>
</comment>
<reference evidence="2 3" key="1">
    <citation type="submission" date="2024-02" db="EMBL/GenBank/DDBJ databases">
        <title>A draft genome for the cacao thread blight pathogen Marasmius crinis-equi.</title>
        <authorList>
            <person name="Cohen S.P."/>
            <person name="Baruah I.K."/>
            <person name="Amoako-Attah I."/>
            <person name="Bukari Y."/>
            <person name="Meinhardt L.W."/>
            <person name="Bailey B.A."/>
        </authorList>
    </citation>
    <scope>NUCLEOTIDE SEQUENCE [LARGE SCALE GENOMIC DNA]</scope>
    <source>
        <strain evidence="2 3">GH-76</strain>
    </source>
</reference>
<dbReference type="InterPro" id="IPR002126">
    <property type="entry name" value="Cadherin-like_dom"/>
</dbReference>
<dbReference type="PANTHER" id="PTHR48079:SF6">
    <property type="entry name" value="NAD(P)-BINDING DOMAIN-CONTAINING PROTEIN-RELATED"/>
    <property type="match status" value="1"/>
</dbReference>
<proteinExistence type="predicted"/>
<dbReference type="Proteomes" id="UP001465976">
    <property type="component" value="Unassembled WGS sequence"/>
</dbReference>
<dbReference type="PANTHER" id="PTHR48079">
    <property type="entry name" value="PROTEIN YEEZ"/>
    <property type="match status" value="1"/>
</dbReference>
<dbReference type="EMBL" id="JBAHYK010000846">
    <property type="protein sequence ID" value="KAL0570969.1"/>
    <property type="molecule type" value="Genomic_DNA"/>
</dbReference>
<sequence length="517" mass="56412">MGRSRKAKTNVAWPADAMAKTATKNYGRIEITHEHGMRQCRYCGYQAGRFGCLCDDYQEDVRNAVTTTSIGRDIERADKTIKVKESIAVTRIVKNVRFEDVQASDTDDSEITDVEINWDIVSDDMSEVDSDWSVDSHSDDGSEGFGEWEDVKEDADLNGSFSGYIGGTVLSQLLSLPGALSRFEFRAVVRDLEKAKKLSDEFGVKTIVGSQSDQELISKEASEVDVVLGMADNDDGAVEGILKGIKKRFEATGKPPTFIHTSGTGALADPSDKSGNVLWNDEDVARMEKITFDAVPRSRSTFLRVVAADEEGSLSIFNLRFGSASVNARTGYVRTYVAAPSLVYGVASHPISQAGISKSRAPLYKYLASTAITRGAGLLLGSEKTVWPIVDVGELADFYIILFNAALDKSIGKNLSHGRRGHFLLGADELKCIDLHSAISKSLFSNGKVRSPEPVPFTREDALKTFGPYGGTLHDMLAHDVRVESNRARGLGWKPRKSTSDLLGSVPEEVEFVVKSL</sequence>
<feature type="domain" description="Cadherin" evidence="1">
    <location>
        <begin position="75"/>
        <end position="258"/>
    </location>
</feature>
<name>A0ABR3F6T7_9AGAR</name>
<dbReference type="InterPro" id="IPR036291">
    <property type="entry name" value="NAD(P)-bd_dom_sf"/>
</dbReference>
<accession>A0ABR3F6T7</accession>